<protein>
    <submittedName>
        <fullName evidence="1">Uncharacterized protein</fullName>
    </submittedName>
</protein>
<proteinExistence type="predicted"/>
<dbReference type="AlphaFoldDB" id="A0AAD6LP18"/>
<dbReference type="Proteomes" id="UP001164929">
    <property type="component" value="Chromosome 16"/>
</dbReference>
<organism evidence="1 2">
    <name type="scientific">Populus alba x Populus x berolinensis</name>
    <dbReference type="NCBI Taxonomy" id="444605"/>
    <lineage>
        <taxon>Eukaryota</taxon>
        <taxon>Viridiplantae</taxon>
        <taxon>Streptophyta</taxon>
        <taxon>Embryophyta</taxon>
        <taxon>Tracheophyta</taxon>
        <taxon>Spermatophyta</taxon>
        <taxon>Magnoliopsida</taxon>
        <taxon>eudicotyledons</taxon>
        <taxon>Gunneridae</taxon>
        <taxon>Pentapetalae</taxon>
        <taxon>rosids</taxon>
        <taxon>fabids</taxon>
        <taxon>Malpighiales</taxon>
        <taxon>Salicaceae</taxon>
        <taxon>Saliceae</taxon>
        <taxon>Populus</taxon>
    </lineage>
</organism>
<gene>
    <name evidence="1" type="ORF">NC653_036972</name>
</gene>
<accession>A0AAD6LP18</accession>
<sequence length="49" mass="6049">MKVDWYFLEVFKETSKRIGSANTMEIDWYFLEVFKETSDREDWPSHRSL</sequence>
<dbReference type="EMBL" id="JAQIZT010000016">
    <property type="protein sequence ID" value="KAJ6969167.1"/>
    <property type="molecule type" value="Genomic_DNA"/>
</dbReference>
<reference evidence="1 2" key="1">
    <citation type="journal article" date="2023" name="Mol. Ecol. Resour.">
        <title>Chromosome-level genome assembly of a triploid poplar Populus alba 'Berolinensis'.</title>
        <authorList>
            <person name="Chen S."/>
            <person name="Yu Y."/>
            <person name="Wang X."/>
            <person name="Wang S."/>
            <person name="Zhang T."/>
            <person name="Zhou Y."/>
            <person name="He R."/>
            <person name="Meng N."/>
            <person name="Wang Y."/>
            <person name="Liu W."/>
            <person name="Liu Z."/>
            <person name="Liu J."/>
            <person name="Guo Q."/>
            <person name="Huang H."/>
            <person name="Sederoff R.R."/>
            <person name="Wang G."/>
            <person name="Qu G."/>
            <person name="Chen S."/>
        </authorList>
    </citation>
    <scope>NUCLEOTIDE SEQUENCE [LARGE SCALE GENOMIC DNA]</scope>
    <source>
        <strain evidence="1">SC-2020</strain>
    </source>
</reference>
<evidence type="ECO:0000313" key="2">
    <source>
        <dbReference type="Proteomes" id="UP001164929"/>
    </source>
</evidence>
<evidence type="ECO:0000313" key="1">
    <source>
        <dbReference type="EMBL" id="KAJ6969167.1"/>
    </source>
</evidence>
<keyword evidence="2" id="KW-1185">Reference proteome</keyword>
<comment type="caution">
    <text evidence="1">The sequence shown here is derived from an EMBL/GenBank/DDBJ whole genome shotgun (WGS) entry which is preliminary data.</text>
</comment>
<name>A0AAD6LP18_9ROSI</name>